<dbReference type="PROSITE" id="PS51257">
    <property type="entry name" value="PROKAR_LIPOPROTEIN"/>
    <property type="match status" value="1"/>
</dbReference>
<keyword evidence="4" id="KW-1185">Reference proteome</keyword>
<reference evidence="3 4" key="1">
    <citation type="submission" date="2019-03" db="EMBL/GenBank/DDBJ databases">
        <title>Dyadobacter AR-3-6 sp. nov., isolated from arctic soil.</title>
        <authorList>
            <person name="Chaudhary D.K."/>
        </authorList>
    </citation>
    <scope>NUCLEOTIDE SEQUENCE [LARGE SCALE GENOMIC DNA]</scope>
    <source>
        <strain evidence="3 4">AR-3-6</strain>
    </source>
</reference>
<dbReference type="EMBL" id="SMFL01000003">
    <property type="protein sequence ID" value="TDE16759.1"/>
    <property type="molecule type" value="Genomic_DNA"/>
</dbReference>
<dbReference type="InterPro" id="IPR041186">
    <property type="entry name" value="DUF3823_C"/>
</dbReference>
<feature type="domain" description="DUF3823" evidence="2">
    <location>
        <begin position="126"/>
        <end position="230"/>
    </location>
</feature>
<proteinExistence type="predicted"/>
<dbReference type="Gene3D" id="2.60.40.1120">
    <property type="entry name" value="Carboxypeptidase-like, regulatory domain"/>
    <property type="match status" value="1"/>
</dbReference>
<sequence>MKIRFQLFSLLALSVVFTSCEKDNFTAPKSVLSGNVVYKGEPIGVEYDQVRLQLWQPGFGKLAAIDAPVSQTGSYSAVLFDGNYKMVFPKGRGPFMTIQKDASAKDTLYVKLAGNQQLDVEVLPYYMIRNAQFSGGESKVNVALKLEKIITDVNAKAIERVSLYVNKTEFVARATNIVVTDVAGADVKDLNSINLTATVPAITPTQKYVFARVGVKIKDVEDMVFSPVQKVQL</sequence>
<dbReference type="InterPro" id="IPR024278">
    <property type="entry name" value="DUF3823_N"/>
</dbReference>
<dbReference type="RefSeq" id="WP_131958291.1">
    <property type="nucleotide sequence ID" value="NZ_SMFL01000003.1"/>
</dbReference>
<organism evidence="3 4">
    <name type="scientific">Dyadobacter psychrotolerans</name>
    <dbReference type="NCBI Taxonomy" id="2541721"/>
    <lineage>
        <taxon>Bacteria</taxon>
        <taxon>Pseudomonadati</taxon>
        <taxon>Bacteroidota</taxon>
        <taxon>Cytophagia</taxon>
        <taxon>Cytophagales</taxon>
        <taxon>Spirosomataceae</taxon>
        <taxon>Dyadobacter</taxon>
    </lineage>
</organism>
<evidence type="ECO:0000259" key="1">
    <source>
        <dbReference type="Pfam" id="PF12866"/>
    </source>
</evidence>
<gene>
    <name evidence="3" type="ORF">E0F88_11085</name>
</gene>
<comment type="caution">
    <text evidence="3">The sequence shown here is derived from an EMBL/GenBank/DDBJ whole genome shotgun (WGS) entry which is preliminary data.</text>
</comment>
<evidence type="ECO:0000313" key="3">
    <source>
        <dbReference type="EMBL" id="TDE16759.1"/>
    </source>
</evidence>
<dbReference type="Proteomes" id="UP000294850">
    <property type="component" value="Unassembled WGS sequence"/>
</dbReference>
<protein>
    <submittedName>
        <fullName evidence="3">DUF3823 domain-containing protein</fullName>
    </submittedName>
</protein>
<dbReference type="Pfam" id="PF12866">
    <property type="entry name" value="DUF3823"/>
    <property type="match status" value="1"/>
</dbReference>
<dbReference type="OrthoDB" id="1433240at2"/>
<evidence type="ECO:0000259" key="2">
    <source>
        <dbReference type="Pfam" id="PF18003"/>
    </source>
</evidence>
<dbReference type="AlphaFoldDB" id="A0A4R5DR29"/>
<evidence type="ECO:0000313" key="4">
    <source>
        <dbReference type="Proteomes" id="UP000294850"/>
    </source>
</evidence>
<accession>A0A4R5DR29</accession>
<dbReference type="Pfam" id="PF18003">
    <property type="entry name" value="DUF3823_C"/>
    <property type="match status" value="1"/>
</dbReference>
<feature type="domain" description="DUF3823" evidence="1">
    <location>
        <begin position="30"/>
        <end position="122"/>
    </location>
</feature>
<name>A0A4R5DR29_9BACT</name>
<dbReference type="Gene3D" id="2.60.40.2060">
    <property type="match status" value="1"/>
</dbReference>